<feature type="domain" description="Protein kinase" evidence="1">
    <location>
        <begin position="79"/>
        <end position="275"/>
    </location>
</feature>
<dbReference type="EMBL" id="KV918810">
    <property type="protein sequence ID" value="OSX78549.1"/>
    <property type="molecule type" value="Genomic_DNA"/>
</dbReference>
<gene>
    <name evidence="2" type="ORF">BU14_0106s0015</name>
</gene>
<dbReference type="AlphaFoldDB" id="A0A1X6PC94"/>
<dbReference type="InterPro" id="IPR000719">
    <property type="entry name" value="Prot_kinase_dom"/>
</dbReference>
<dbReference type="GO" id="GO:0004672">
    <property type="term" value="F:protein kinase activity"/>
    <property type="evidence" value="ECO:0007669"/>
    <property type="project" value="InterPro"/>
</dbReference>
<dbReference type="Proteomes" id="UP000218209">
    <property type="component" value="Unassembled WGS sequence"/>
</dbReference>
<dbReference type="Gene3D" id="1.10.510.10">
    <property type="entry name" value="Transferase(Phosphotransferase) domain 1"/>
    <property type="match status" value="1"/>
</dbReference>
<sequence length="275" mass="30256">MDQCADEPLRELFSCDVMVGAWPNGRHHTTVVIASKGLKRLFASTDVRVADLGDISKRKDLCFEVVNYADICPAFDALWHSEACVAAGSSGRALYVKELGVASYDGPASTPTVKKIATQEAYVCGLLSRAGPRHKNIAEYLGCVVRDGCVAALVFPKYYETLAERLKRGCEPADVAEVVQGLRSAIAHLYTMDLSHNDVNPTNIMFAGRQDTTPILIDFDSCRELNKPLFKGCTDEWGDLNARTARKEHDDNAVELIEAHLKTYTKNFKAQVGQL</sequence>
<evidence type="ECO:0000313" key="2">
    <source>
        <dbReference type="EMBL" id="OSX78549.1"/>
    </source>
</evidence>
<organism evidence="2 3">
    <name type="scientific">Porphyra umbilicalis</name>
    <name type="common">Purple laver</name>
    <name type="synonym">Red alga</name>
    <dbReference type="NCBI Taxonomy" id="2786"/>
    <lineage>
        <taxon>Eukaryota</taxon>
        <taxon>Rhodophyta</taxon>
        <taxon>Bangiophyceae</taxon>
        <taxon>Bangiales</taxon>
        <taxon>Bangiaceae</taxon>
        <taxon>Porphyra</taxon>
    </lineage>
</organism>
<reference evidence="2 3" key="1">
    <citation type="submission" date="2017-03" db="EMBL/GenBank/DDBJ databases">
        <title>WGS assembly of Porphyra umbilicalis.</title>
        <authorList>
            <person name="Brawley S.H."/>
            <person name="Blouin N.A."/>
            <person name="Ficko-Blean E."/>
            <person name="Wheeler G.L."/>
            <person name="Lohr M."/>
            <person name="Goodson H.V."/>
            <person name="Jenkins J.W."/>
            <person name="Blaby-Haas C.E."/>
            <person name="Helliwell K.E."/>
            <person name="Chan C."/>
            <person name="Marriage T."/>
            <person name="Bhattacharya D."/>
            <person name="Klein A.S."/>
            <person name="Badis Y."/>
            <person name="Brodie J."/>
            <person name="Cao Y."/>
            <person name="Collen J."/>
            <person name="Dittami S.M."/>
            <person name="Gachon C.M."/>
            <person name="Green B.R."/>
            <person name="Karpowicz S."/>
            <person name="Kim J.W."/>
            <person name="Kudahl U."/>
            <person name="Lin S."/>
            <person name="Michel G."/>
            <person name="Mittag M."/>
            <person name="Olson B.J."/>
            <person name="Pangilinan J."/>
            <person name="Peng Y."/>
            <person name="Qiu H."/>
            <person name="Shu S."/>
            <person name="Singer J.T."/>
            <person name="Smith A.G."/>
            <person name="Sprecher B.N."/>
            <person name="Wagner V."/>
            <person name="Wang W."/>
            <person name="Wang Z.-Y."/>
            <person name="Yan J."/>
            <person name="Yarish C."/>
            <person name="Zoeuner-Riek S."/>
            <person name="Zhuang Y."/>
            <person name="Zou Y."/>
            <person name="Lindquist E.A."/>
            <person name="Grimwood J."/>
            <person name="Barry K."/>
            <person name="Rokhsar D.S."/>
            <person name="Schmutz J."/>
            <person name="Stiller J.W."/>
            <person name="Grossman A.R."/>
            <person name="Prochnik S.E."/>
        </authorList>
    </citation>
    <scope>NUCLEOTIDE SEQUENCE [LARGE SCALE GENOMIC DNA]</scope>
    <source>
        <strain evidence="2">4086291</strain>
    </source>
</reference>
<evidence type="ECO:0000313" key="3">
    <source>
        <dbReference type="Proteomes" id="UP000218209"/>
    </source>
</evidence>
<dbReference type="OrthoDB" id="4062651at2759"/>
<name>A0A1X6PC94_PORUM</name>
<accession>A0A1X6PC94</accession>
<keyword evidence="3" id="KW-1185">Reference proteome</keyword>
<dbReference type="SUPFAM" id="SSF56112">
    <property type="entry name" value="Protein kinase-like (PK-like)"/>
    <property type="match status" value="1"/>
</dbReference>
<proteinExistence type="predicted"/>
<protein>
    <recommendedName>
        <fullName evidence="1">Protein kinase domain-containing protein</fullName>
    </recommendedName>
</protein>
<dbReference type="GO" id="GO:0005524">
    <property type="term" value="F:ATP binding"/>
    <property type="evidence" value="ECO:0007669"/>
    <property type="project" value="InterPro"/>
</dbReference>
<dbReference type="PROSITE" id="PS50011">
    <property type="entry name" value="PROTEIN_KINASE_DOM"/>
    <property type="match status" value="1"/>
</dbReference>
<dbReference type="InterPro" id="IPR011009">
    <property type="entry name" value="Kinase-like_dom_sf"/>
</dbReference>
<evidence type="ECO:0000259" key="1">
    <source>
        <dbReference type="PROSITE" id="PS50011"/>
    </source>
</evidence>